<dbReference type="AlphaFoldDB" id="J9D780"/>
<dbReference type="Proteomes" id="UP000003163">
    <property type="component" value="Unassembled WGS sequence"/>
</dbReference>
<dbReference type="InParanoid" id="J9D780"/>
<dbReference type="VEuPathDB" id="MicrosporidiaDB:EDEG_00192"/>
<evidence type="ECO:0000313" key="2">
    <source>
        <dbReference type="Proteomes" id="UP000003163"/>
    </source>
</evidence>
<keyword evidence="2" id="KW-1185">Reference proteome</keyword>
<name>J9D780_EDHAE</name>
<evidence type="ECO:0000313" key="1">
    <source>
        <dbReference type="EMBL" id="EJW03631.1"/>
    </source>
</evidence>
<gene>
    <name evidence="1" type="ORF">EDEG_00192</name>
</gene>
<sequence length="996" mass="118582">MKKDERENYRIEEKPQIDNLKKENAIYHKEKEINNTNKLKKINPKSIYRKDNLEKIKFGTPKKIMIQKKEIKGKEKFEHMINIDFSGKFTNQINLNMQLNDIKYMCEGTKEKCFMMEKKFYNLNEVKQKNLSYNYKKIEESTCLLLPNKEDDKIQTIFNSFSSDENLDSEMNKITKSKDLCIKPENQVLKIFKFQNKANSEKFSYKNSYTSGYLPSAHSNLQDIAKYFLLKNADELILHNNFKSIKVNHQEEITKILNFDSVHFFIKKDFYDTFFNLNVSDLSINGNKISFYIFDGHKIYLCCIKLKSKGFAEIFQYLNSNCVNYIFENENILRGRIEWGLNTHKELIIKFIQLENMTESLNYEFLSIEILQFYVNTRPISNITKNININNHLKLKKSSFEANKKKEAIVHKNIYNILSPKNDLKHILIAQRKKNSVYNNNLNGKAKKQKGKNMNNKSTVKTINTRKKRKTILNHNLIEKFGTVMKFLLFIPLLKPLNTQSKKSFLTKLQMNFIKNYHINFFLKKSIFKNYFIHFKSDYGFLRHLRSFYLQNICYFLKNFQNKNKFKKKQRKNYIKPEMKNKKCKKDCTDYLYPKKQTKNFTFNELSNIKNLYDQVFEKETYHISSGGTVEINCPKELHFIDKINEISYVNNQFTKNNFIDSSDITNNFNAISKENNLQKNSINRESNFFLEQAREKNYLKGNDELFINNNKFTDFIYDEENNILSEIVYNDCDDINKSENCFKKEVSVVKDEKINGESRIFEEIVGNFNDDILMTPVDCNNYYQGKFLDQINNKSSINYNRSSLDHFKNAKSEKSFKNNIENNIKRFCSLSNVIDKVLSDENKLLSKIDYKTNFNIDDGSTDVNQYLFNDKYNYHLNMNSENKFSHNSWLTIRRQNFENPSKDSILSNNDEISNILNFNYFDINHKLNSLSNLIDFNDEYISYDSDCYPYVPFEQNKRLQNQIDYLDPLIFKHEILYPPQMIVDPRIFKDNMKKK</sequence>
<comment type="caution">
    <text evidence="1">The sequence shown here is derived from an EMBL/GenBank/DDBJ whole genome shotgun (WGS) entry which is preliminary data.</text>
</comment>
<dbReference type="HOGENOM" id="CLU_300529_0_0_1"/>
<reference evidence="1 2" key="1">
    <citation type="submission" date="2011-08" db="EMBL/GenBank/DDBJ databases">
        <authorList>
            <person name="Liu Z.J."/>
            <person name="Shi F.L."/>
            <person name="Lu J.Q."/>
            <person name="Li M."/>
            <person name="Wang Z.L."/>
        </authorList>
    </citation>
    <scope>NUCLEOTIDE SEQUENCE [LARGE SCALE GENOMIC DNA]</scope>
    <source>
        <strain evidence="1 2">USNM 41457</strain>
    </source>
</reference>
<organism evidence="1 2">
    <name type="scientific">Edhazardia aedis (strain USNM 41457)</name>
    <name type="common">Microsporidian parasite</name>
    <dbReference type="NCBI Taxonomy" id="1003232"/>
    <lineage>
        <taxon>Eukaryota</taxon>
        <taxon>Fungi</taxon>
        <taxon>Fungi incertae sedis</taxon>
        <taxon>Microsporidia</taxon>
        <taxon>Edhazardia</taxon>
    </lineage>
</organism>
<protein>
    <submittedName>
        <fullName evidence="1">Uncharacterized protein</fullName>
    </submittedName>
</protein>
<reference evidence="2" key="2">
    <citation type="submission" date="2015-07" db="EMBL/GenBank/DDBJ databases">
        <title>Contrasting host-pathogen interactions and genome evolution in two generalist and specialist microsporidian pathogens of mosquitoes.</title>
        <authorList>
            <consortium name="The Broad Institute Genomics Platform"/>
            <consortium name="The Broad Institute Genome Sequencing Center for Infectious Disease"/>
            <person name="Cuomo C.A."/>
            <person name="Sanscrainte N.D."/>
            <person name="Goldberg J.M."/>
            <person name="Heiman D."/>
            <person name="Young S."/>
            <person name="Zeng Q."/>
            <person name="Becnel J.J."/>
            <person name="Birren B.W."/>
        </authorList>
    </citation>
    <scope>NUCLEOTIDE SEQUENCE [LARGE SCALE GENOMIC DNA]</scope>
    <source>
        <strain evidence="2">USNM 41457</strain>
    </source>
</reference>
<accession>J9D780</accession>
<proteinExistence type="predicted"/>
<dbReference type="EMBL" id="AFBI03000002">
    <property type="protein sequence ID" value="EJW03631.1"/>
    <property type="molecule type" value="Genomic_DNA"/>
</dbReference>